<keyword evidence="7" id="KW-1185">Reference proteome</keyword>
<evidence type="ECO:0000256" key="2">
    <source>
        <dbReference type="ARBA" id="ARBA00023157"/>
    </source>
</evidence>
<organism evidence="6 7">
    <name type="scientific">Rubus argutus</name>
    <name type="common">Southern blackberry</name>
    <dbReference type="NCBI Taxonomy" id="59490"/>
    <lineage>
        <taxon>Eukaryota</taxon>
        <taxon>Viridiplantae</taxon>
        <taxon>Streptophyta</taxon>
        <taxon>Embryophyta</taxon>
        <taxon>Tracheophyta</taxon>
        <taxon>Spermatophyta</taxon>
        <taxon>Magnoliopsida</taxon>
        <taxon>eudicotyledons</taxon>
        <taxon>Gunneridae</taxon>
        <taxon>Pentapetalae</taxon>
        <taxon>rosids</taxon>
        <taxon>fabids</taxon>
        <taxon>Rosales</taxon>
        <taxon>Rosaceae</taxon>
        <taxon>Rosoideae</taxon>
        <taxon>Rosoideae incertae sedis</taxon>
        <taxon>Rubus</taxon>
    </lineage>
</organism>
<dbReference type="PANTHER" id="PTHR32444:SF66">
    <property type="entry name" value="NON-SPECIFIC SERINE_THREONINE PROTEIN KINASE"/>
    <property type="match status" value="1"/>
</dbReference>
<name>A0AAW1Y0E8_RUBAR</name>
<dbReference type="AlphaFoldDB" id="A0AAW1Y0E8"/>
<feature type="signal peptide" evidence="4">
    <location>
        <begin position="1"/>
        <end position="33"/>
    </location>
</feature>
<keyword evidence="2" id="KW-1015">Disulfide bond</keyword>
<feature type="chain" id="PRO_5043385388" description="Bulb-type lectin domain-containing protein" evidence="4">
    <location>
        <begin position="34"/>
        <end position="106"/>
    </location>
</feature>
<dbReference type="PANTHER" id="PTHR32444">
    <property type="entry name" value="BULB-TYPE LECTIN DOMAIN-CONTAINING PROTEIN"/>
    <property type="match status" value="1"/>
</dbReference>
<evidence type="ECO:0000313" key="6">
    <source>
        <dbReference type="EMBL" id="KAK9942367.1"/>
    </source>
</evidence>
<dbReference type="Gene3D" id="2.90.10.10">
    <property type="entry name" value="Bulb-type lectin domain"/>
    <property type="match status" value="1"/>
</dbReference>
<comment type="caution">
    <text evidence="6">The sequence shown here is derived from an EMBL/GenBank/DDBJ whole genome shotgun (WGS) entry which is preliminary data.</text>
</comment>
<evidence type="ECO:0000313" key="7">
    <source>
        <dbReference type="Proteomes" id="UP001457282"/>
    </source>
</evidence>
<keyword evidence="1 4" id="KW-0732">Signal</keyword>
<gene>
    <name evidence="6" type="ORF">M0R45_008036</name>
</gene>
<dbReference type="InterPro" id="IPR036426">
    <property type="entry name" value="Bulb-type_lectin_dom_sf"/>
</dbReference>
<dbReference type="PROSITE" id="PS50927">
    <property type="entry name" value="BULB_LECTIN"/>
    <property type="match status" value="1"/>
</dbReference>
<accession>A0AAW1Y0E8</accession>
<evidence type="ECO:0000259" key="5">
    <source>
        <dbReference type="PROSITE" id="PS50927"/>
    </source>
</evidence>
<sequence>MQMGTRTRSFSASNSSMFFFLFFFSLLSSNCHCAEVYEITPSHPLPQGQTLVSPAHIFELGFFSPNNSADKYVGIWHKNISPRKVLWVANREKPLAGCRHLGEFDS</sequence>
<evidence type="ECO:0000256" key="1">
    <source>
        <dbReference type="ARBA" id="ARBA00022729"/>
    </source>
</evidence>
<keyword evidence="3" id="KW-0325">Glycoprotein</keyword>
<reference evidence="6 7" key="1">
    <citation type="journal article" date="2023" name="G3 (Bethesda)">
        <title>A chromosome-length genome assembly and annotation of blackberry (Rubus argutus, cv. 'Hillquist').</title>
        <authorList>
            <person name="Bruna T."/>
            <person name="Aryal R."/>
            <person name="Dudchenko O."/>
            <person name="Sargent D.J."/>
            <person name="Mead D."/>
            <person name="Buti M."/>
            <person name="Cavallini A."/>
            <person name="Hytonen T."/>
            <person name="Andres J."/>
            <person name="Pham M."/>
            <person name="Weisz D."/>
            <person name="Mascagni F."/>
            <person name="Usai G."/>
            <person name="Natali L."/>
            <person name="Bassil N."/>
            <person name="Fernandez G.E."/>
            <person name="Lomsadze A."/>
            <person name="Armour M."/>
            <person name="Olukolu B."/>
            <person name="Poorten T."/>
            <person name="Britton C."/>
            <person name="Davik J."/>
            <person name="Ashrafi H."/>
            <person name="Aiden E.L."/>
            <person name="Borodovsky M."/>
            <person name="Worthington M."/>
        </authorList>
    </citation>
    <scope>NUCLEOTIDE SEQUENCE [LARGE SCALE GENOMIC DNA]</scope>
    <source>
        <strain evidence="6">PI 553951</strain>
    </source>
</reference>
<protein>
    <recommendedName>
        <fullName evidence="5">Bulb-type lectin domain-containing protein</fullName>
    </recommendedName>
</protein>
<proteinExistence type="predicted"/>
<dbReference type="InterPro" id="IPR001480">
    <property type="entry name" value="Bulb-type_lectin_dom"/>
</dbReference>
<dbReference type="CDD" id="cd00028">
    <property type="entry name" value="B_lectin"/>
    <property type="match status" value="1"/>
</dbReference>
<dbReference type="Proteomes" id="UP001457282">
    <property type="component" value="Unassembled WGS sequence"/>
</dbReference>
<dbReference type="EMBL" id="JBEDUW010000002">
    <property type="protein sequence ID" value="KAK9942367.1"/>
    <property type="molecule type" value="Genomic_DNA"/>
</dbReference>
<evidence type="ECO:0000256" key="4">
    <source>
        <dbReference type="SAM" id="SignalP"/>
    </source>
</evidence>
<evidence type="ECO:0000256" key="3">
    <source>
        <dbReference type="ARBA" id="ARBA00023180"/>
    </source>
</evidence>
<feature type="domain" description="Bulb-type lectin" evidence="5">
    <location>
        <begin position="36"/>
        <end position="106"/>
    </location>
</feature>